<dbReference type="PANTHER" id="PTHR40254:SF1">
    <property type="entry name" value="BLR0577 PROTEIN"/>
    <property type="match status" value="1"/>
</dbReference>
<dbReference type="RefSeq" id="WP_192017145.1">
    <property type="nucleotide sequence ID" value="NZ_JACYTP010000013.1"/>
</dbReference>
<dbReference type="Pfam" id="PF13454">
    <property type="entry name" value="NAD_binding_9"/>
    <property type="match status" value="1"/>
</dbReference>
<gene>
    <name evidence="2" type="ORF">IFO68_17705</name>
</gene>
<evidence type="ECO:0000313" key="3">
    <source>
        <dbReference type="Proteomes" id="UP000649768"/>
    </source>
</evidence>
<sequence>MSVNNVGVIGVGPRGLGVVERIVASAMNNIDAEINLLIFDPYLPGSGCHTTDQPNHLLVNTVAEQITMFADDSVVEAGNILSGPTFYQWLCEQRPSKDIPDEVHPDGYYSRKLFGQYLNWVFNYILEFASVRLNISYIPLEVVDIEESDGGWSVKTEDETRHKLDYVFITTGHTKPELAEEQSGLEICDPYPIQEKLSEIRCGDTVAVKGMGLTMCDVVAELTVGRGGEFIRSDNGRLAYAPSGHEPQIIAYSRTGLPLSGRATNQKGASAQYKAKFLTADVVRKLRVKGSIDFIQDVLPLLINDMEYAYYEAYVRDKYGAIESQKFCNSYFFSLPPKRVELINRTIKPEDRFSWQRLISPIPMKVLSSKEAYGKWLLTFIENDLLEAQRGNVNSPIKSASDVLRDLRDLIRDTIDFKGLTEDSHRWIDAVFIPIMNRIAVGPPKERLEEMLALVECGILHLDLGPAPNVVVDTEGKQIVLQSSVWPEYERRADILVHAKISMHSPKDDGTALWKQLLSKGFTRLYYNGKYHPGGIDVNKTMQVISQDGSVHDNMWALGIPTEGNKFYTFIVPRPGVNSTAIVDAGKAVNQLFALMAENRRALSYAE</sequence>
<dbReference type="PANTHER" id="PTHR40254">
    <property type="entry name" value="BLR0577 PROTEIN"/>
    <property type="match status" value="1"/>
</dbReference>
<keyword evidence="3" id="KW-1185">Reference proteome</keyword>
<dbReference type="Proteomes" id="UP000649768">
    <property type="component" value="Unassembled WGS sequence"/>
</dbReference>
<comment type="caution">
    <text evidence="2">The sequence shown here is derived from an EMBL/GenBank/DDBJ whole genome shotgun (WGS) entry which is preliminary data.</text>
</comment>
<dbReference type="InterPro" id="IPR038732">
    <property type="entry name" value="HpyO/CreE_NAD-binding"/>
</dbReference>
<accession>A0ABR9BSG8</accession>
<proteinExistence type="predicted"/>
<dbReference type="Gene3D" id="3.50.50.60">
    <property type="entry name" value="FAD/NAD(P)-binding domain"/>
    <property type="match status" value="1"/>
</dbReference>
<protein>
    <submittedName>
        <fullName evidence="2">FAD/NAD(P)-binding protein</fullName>
    </submittedName>
</protein>
<feature type="domain" description="FAD-dependent urate hydroxylase HpyO/Asp monooxygenase CreE-like FAD/NAD(P)-binding" evidence="1">
    <location>
        <begin position="8"/>
        <end position="173"/>
    </location>
</feature>
<dbReference type="InterPro" id="IPR036188">
    <property type="entry name" value="FAD/NAD-bd_sf"/>
</dbReference>
<reference evidence="2 3" key="1">
    <citation type="submission" date="2020-09" db="EMBL/GenBank/DDBJ databases">
        <title>Photobacterium sp. CAU 1568 isolated from sand of Sido Beach.</title>
        <authorList>
            <person name="Kim W."/>
        </authorList>
    </citation>
    <scope>NUCLEOTIDE SEQUENCE [LARGE SCALE GENOMIC DNA]</scope>
    <source>
        <strain evidence="2 3">CAU 1568</strain>
    </source>
</reference>
<name>A0ABR9BSG8_9GAMM</name>
<dbReference type="InterPro" id="IPR052189">
    <property type="entry name" value="L-asp_N-monooxygenase_NS-form"/>
</dbReference>
<organism evidence="2 3">
    <name type="scientific">Photobacterium arenosum</name>
    <dbReference type="NCBI Taxonomy" id="2774143"/>
    <lineage>
        <taxon>Bacteria</taxon>
        <taxon>Pseudomonadati</taxon>
        <taxon>Pseudomonadota</taxon>
        <taxon>Gammaproteobacteria</taxon>
        <taxon>Vibrionales</taxon>
        <taxon>Vibrionaceae</taxon>
        <taxon>Photobacterium</taxon>
    </lineage>
</organism>
<evidence type="ECO:0000313" key="2">
    <source>
        <dbReference type="EMBL" id="MBD8514521.1"/>
    </source>
</evidence>
<dbReference type="SUPFAM" id="SSF51905">
    <property type="entry name" value="FAD/NAD(P)-binding domain"/>
    <property type="match status" value="1"/>
</dbReference>
<evidence type="ECO:0000259" key="1">
    <source>
        <dbReference type="Pfam" id="PF13454"/>
    </source>
</evidence>
<dbReference type="EMBL" id="JACYTP010000013">
    <property type="protein sequence ID" value="MBD8514521.1"/>
    <property type="molecule type" value="Genomic_DNA"/>
</dbReference>